<evidence type="ECO:0000313" key="3">
    <source>
        <dbReference type="Proteomes" id="UP000886885"/>
    </source>
</evidence>
<organism evidence="2 3">
    <name type="scientific">Populus tomentosa</name>
    <name type="common">Chinese white poplar</name>
    <dbReference type="NCBI Taxonomy" id="118781"/>
    <lineage>
        <taxon>Eukaryota</taxon>
        <taxon>Viridiplantae</taxon>
        <taxon>Streptophyta</taxon>
        <taxon>Embryophyta</taxon>
        <taxon>Tracheophyta</taxon>
        <taxon>Spermatophyta</taxon>
        <taxon>Magnoliopsida</taxon>
        <taxon>eudicotyledons</taxon>
        <taxon>Gunneridae</taxon>
        <taxon>Pentapetalae</taxon>
        <taxon>rosids</taxon>
        <taxon>fabids</taxon>
        <taxon>Malpighiales</taxon>
        <taxon>Salicaceae</taxon>
        <taxon>Saliceae</taxon>
        <taxon>Populus</taxon>
    </lineage>
</organism>
<feature type="compositionally biased region" description="Polar residues" evidence="1">
    <location>
        <begin position="1"/>
        <end position="12"/>
    </location>
</feature>
<sequence>MNVQAHLSGQVSNQLPPQQNGNQQMQNLAASANAPANMLIIDPELCRARNLIHQKIFEIIMRRHSQPVDDTQKQKFKGTAKRLEEGLFKAAQTKGFVSVIFYFFFNLRCCRFCFVGGLFEPEYLRESPE</sequence>
<reference evidence="2" key="1">
    <citation type="journal article" date="2020" name="bioRxiv">
        <title>Hybrid origin of Populus tomentosa Carr. identified through genome sequencing and phylogenomic analysis.</title>
        <authorList>
            <person name="An X."/>
            <person name="Gao K."/>
            <person name="Chen Z."/>
            <person name="Li J."/>
            <person name="Yang X."/>
            <person name="Yang X."/>
            <person name="Zhou J."/>
            <person name="Guo T."/>
            <person name="Zhao T."/>
            <person name="Huang S."/>
            <person name="Miao D."/>
            <person name="Khan W.U."/>
            <person name="Rao P."/>
            <person name="Ye M."/>
            <person name="Lei B."/>
            <person name="Liao W."/>
            <person name="Wang J."/>
            <person name="Ji L."/>
            <person name="Li Y."/>
            <person name="Guo B."/>
            <person name="Mustafa N.S."/>
            <person name="Li S."/>
            <person name="Yun Q."/>
            <person name="Keller S.R."/>
            <person name="Mao J."/>
            <person name="Zhang R."/>
            <person name="Strauss S.H."/>
        </authorList>
    </citation>
    <scope>NUCLEOTIDE SEQUENCE</scope>
    <source>
        <strain evidence="2">GM15</strain>
        <tissue evidence="2">Leaf</tissue>
    </source>
</reference>
<name>A0A8X8AJL8_POPTO</name>
<proteinExistence type="predicted"/>
<dbReference type="OrthoDB" id="1751500at2759"/>
<dbReference type="AlphaFoldDB" id="A0A8X8AJL8"/>
<accession>A0A8X8AJL8</accession>
<evidence type="ECO:0000313" key="2">
    <source>
        <dbReference type="EMBL" id="KAG6782320.1"/>
    </source>
</evidence>
<comment type="caution">
    <text evidence="2">The sequence shown here is derived from an EMBL/GenBank/DDBJ whole genome shotgun (WGS) entry which is preliminary data.</text>
</comment>
<feature type="region of interest" description="Disordered" evidence="1">
    <location>
        <begin position="1"/>
        <end position="22"/>
    </location>
</feature>
<dbReference type="EMBL" id="JAAWWB010000005">
    <property type="protein sequence ID" value="KAG6782320.1"/>
    <property type="molecule type" value="Genomic_DNA"/>
</dbReference>
<feature type="compositionally biased region" description="Low complexity" evidence="1">
    <location>
        <begin position="13"/>
        <end position="22"/>
    </location>
</feature>
<dbReference type="Proteomes" id="UP000886885">
    <property type="component" value="Chromosome 3A"/>
</dbReference>
<keyword evidence="3" id="KW-1185">Reference proteome</keyword>
<gene>
    <name evidence="2" type="ORF">POTOM_011718</name>
</gene>
<protein>
    <submittedName>
        <fullName evidence="2">Uncharacterized protein</fullName>
    </submittedName>
</protein>
<evidence type="ECO:0000256" key="1">
    <source>
        <dbReference type="SAM" id="MobiDB-lite"/>
    </source>
</evidence>